<proteinExistence type="predicted"/>
<sequence>MGEFVDNIFSPNLAKVELFLAPCAVTGCRIIPPISLNLALFGSLYIDLVLMGRPDLSFPSPFKLGKK</sequence>
<reference evidence="1" key="1">
    <citation type="journal article" date="2018" name="Aquaculture">
        <title>Complete genome sequence of a white spot syndrome virus associated with a disease incursion in Australia.</title>
        <authorList>
            <person name="Oakey J."/>
            <person name="Smith C.S."/>
        </authorList>
    </citation>
    <scope>NUCLEOTIDE SEQUENCE [LARGE SCALE GENOMIC DNA]</scope>
    <source>
        <strain evidence="1">WSSV-AU</strain>
    </source>
</reference>
<name>A0A2D3I6P4_9VIRU</name>
<protein>
    <submittedName>
        <fullName evidence="1">ORF255</fullName>
    </submittedName>
</protein>
<dbReference type="Proteomes" id="UP000267516">
    <property type="component" value="Segment"/>
</dbReference>
<evidence type="ECO:0000313" key="1">
    <source>
        <dbReference type="EMBL" id="ATU84049.1"/>
    </source>
</evidence>
<organism evidence="1">
    <name type="scientific">White spot syndrome virus</name>
    <dbReference type="NCBI Taxonomy" id="342409"/>
    <lineage>
        <taxon>Viruses</taxon>
        <taxon>Viruses incertae sedis</taxon>
        <taxon>Naldaviricetes</taxon>
        <taxon>Nimaviridae</taxon>
        <taxon>Whispovirus</taxon>
    </lineage>
</organism>
<dbReference type="EMBL" id="MF768985">
    <property type="protein sequence ID" value="ATU84049.1"/>
    <property type="molecule type" value="Genomic_DNA"/>
</dbReference>
<accession>A0A2D3I6P4</accession>